<feature type="compositionally biased region" description="Basic residues" evidence="1">
    <location>
        <begin position="278"/>
        <end position="287"/>
    </location>
</feature>
<feature type="compositionally biased region" description="Polar residues" evidence="1">
    <location>
        <begin position="368"/>
        <end position="377"/>
    </location>
</feature>
<evidence type="ECO:0000256" key="1">
    <source>
        <dbReference type="SAM" id="MobiDB-lite"/>
    </source>
</evidence>
<dbReference type="PANTHER" id="PTHR42085">
    <property type="entry name" value="F-BOX DOMAIN-CONTAINING PROTEIN"/>
    <property type="match status" value="1"/>
</dbReference>
<dbReference type="PANTHER" id="PTHR42085:SF1">
    <property type="entry name" value="F-BOX DOMAIN-CONTAINING PROTEIN"/>
    <property type="match status" value="1"/>
</dbReference>
<reference evidence="2 3" key="1">
    <citation type="journal article" date="2018" name="BMC Genomics">
        <title>Genomic evidence for intraspecific hybridization in a clonal and extremely halotolerant yeast.</title>
        <authorList>
            <person name="Gostincar C."/>
            <person name="Stajich J.E."/>
            <person name="Zupancic J."/>
            <person name="Zalar P."/>
            <person name="Gunde-Cimerman N."/>
        </authorList>
    </citation>
    <scope>NUCLEOTIDE SEQUENCE [LARGE SCALE GENOMIC DNA]</scope>
    <source>
        <strain evidence="2 3">EXF-171</strain>
    </source>
</reference>
<comment type="caution">
    <text evidence="2">The sequence shown here is derived from an EMBL/GenBank/DDBJ whole genome shotgun (WGS) entry which is preliminary data.</text>
</comment>
<evidence type="ECO:0000313" key="3">
    <source>
        <dbReference type="Proteomes" id="UP000281468"/>
    </source>
</evidence>
<dbReference type="VEuPathDB" id="FungiDB:BTJ68_12308"/>
<feature type="region of interest" description="Disordered" evidence="1">
    <location>
        <begin position="368"/>
        <end position="389"/>
    </location>
</feature>
<proteinExistence type="predicted"/>
<dbReference type="AlphaFoldDB" id="A0A3M7FS34"/>
<feature type="compositionally biased region" description="Polar residues" evidence="1">
    <location>
        <begin position="76"/>
        <end position="95"/>
    </location>
</feature>
<sequence length="477" mass="52334">MESTRTKHFSSFLFPIMTAPVDPYEWRESVLSTRSLSYMSNADFFASASRSASLSHPSQRPRRDTQTSDGSDLVMGNTQDDGQHNTSNSNPSSIPQLPPSVAGSLLFTLPREIRDRIYTFCLAADNGTPVEWPLAPGAKNLCSLQPQLLRTCKTIHDESAPLLYSLNHLVFHHPSDANMFVRALASPPLARRFTTVVSLHIKATDTRLWMPYLTSTDPKRSLRADFPQLKEIHIRYRSNRWNHSVPPEQNIRGCVGEDGKLEELVDGLRNVFLPKPPPKSRRSRSRGRGPLDEDDGQEEAGKPLNEMNEDEFMRFVDARRPGEDLAFKRQLLELHKAHAPAACRAPQPPTIRVLCVCRVNPAHFTSITAPSSASPHQGGNPVPNNTPGGPAAILAHALNAATAAAEISAPLIQPVKEGEPFRGFTPIDFQGTGKKLRDAELGSARTATTPYVSKDGILVALQLHTLDPAARSAGAGH</sequence>
<accession>A0A3M7FS34</accession>
<evidence type="ECO:0000313" key="2">
    <source>
        <dbReference type="EMBL" id="RMY91141.1"/>
    </source>
</evidence>
<feature type="region of interest" description="Disordered" evidence="1">
    <location>
        <begin position="271"/>
        <end position="309"/>
    </location>
</feature>
<dbReference type="Proteomes" id="UP000281468">
    <property type="component" value="Unassembled WGS sequence"/>
</dbReference>
<feature type="compositionally biased region" description="Low complexity" evidence="1">
    <location>
        <begin position="378"/>
        <end position="389"/>
    </location>
</feature>
<name>A0A3M7FS34_HORWE</name>
<dbReference type="EMBL" id="QWIQ01000370">
    <property type="protein sequence ID" value="RMY91141.1"/>
    <property type="molecule type" value="Genomic_DNA"/>
</dbReference>
<protein>
    <submittedName>
        <fullName evidence="2">Uncharacterized protein</fullName>
    </submittedName>
</protein>
<organism evidence="2 3">
    <name type="scientific">Hortaea werneckii</name>
    <name type="common">Black yeast</name>
    <name type="synonym">Cladosporium werneckii</name>
    <dbReference type="NCBI Taxonomy" id="91943"/>
    <lineage>
        <taxon>Eukaryota</taxon>
        <taxon>Fungi</taxon>
        <taxon>Dikarya</taxon>
        <taxon>Ascomycota</taxon>
        <taxon>Pezizomycotina</taxon>
        <taxon>Dothideomycetes</taxon>
        <taxon>Dothideomycetidae</taxon>
        <taxon>Mycosphaerellales</taxon>
        <taxon>Teratosphaeriaceae</taxon>
        <taxon>Hortaea</taxon>
    </lineage>
</organism>
<gene>
    <name evidence="2" type="ORF">D0862_09796</name>
</gene>
<dbReference type="InterPro" id="IPR038883">
    <property type="entry name" value="AN11006-like"/>
</dbReference>
<feature type="region of interest" description="Disordered" evidence="1">
    <location>
        <begin position="50"/>
        <end position="97"/>
    </location>
</feature>